<dbReference type="Proteomes" id="UP001065549">
    <property type="component" value="Unassembled WGS sequence"/>
</dbReference>
<dbReference type="EMBL" id="JAOSHN010000011">
    <property type="protein sequence ID" value="MCU7380535.1"/>
    <property type="molecule type" value="Genomic_DNA"/>
</dbReference>
<comment type="caution">
    <text evidence="1">The sequence shown here is derived from an EMBL/GenBank/DDBJ whole genome shotgun (WGS) entry which is preliminary data.</text>
</comment>
<reference evidence="1" key="1">
    <citation type="submission" date="2022-09" db="EMBL/GenBank/DDBJ databases">
        <title>Culturomic study of gut microbiota in children with autism spectrum disorder.</title>
        <authorList>
            <person name="Efimov B.A."/>
            <person name="Chaplin A.V."/>
            <person name="Sokolova S.R."/>
            <person name="Pikina A.P."/>
            <person name="Korzhanova M."/>
            <person name="Belova V."/>
            <person name="Korostin D."/>
        </authorList>
    </citation>
    <scope>NUCLEOTIDE SEQUENCE</scope>
    <source>
        <strain evidence="1">ASD5510</strain>
    </source>
</reference>
<protein>
    <submittedName>
        <fullName evidence="1">Uncharacterized protein</fullName>
    </submittedName>
</protein>
<name>A0A9J6QYG9_9FIRM</name>
<keyword evidence="2" id="KW-1185">Reference proteome</keyword>
<proteinExistence type="predicted"/>
<feature type="non-terminal residue" evidence="1">
    <location>
        <position position="79"/>
    </location>
</feature>
<dbReference type="AlphaFoldDB" id="A0A9J6QYG9"/>
<organism evidence="1 2">
    <name type="scientific">Hominibacterium faecale</name>
    <dbReference type="NCBI Taxonomy" id="2839743"/>
    <lineage>
        <taxon>Bacteria</taxon>
        <taxon>Bacillati</taxon>
        <taxon>Bacillota</taxon>
        <taxon>Clostridia</taxon>
        <taxon>Peptostreptococcales</taxon>
        <taxon>Anaerovoracaceae</taxon>
        <taxon>Hominibacterium</taxon>
    </lineage>
</organism>
<evidence type="ECO:0000313" key="2">
    <source>
        <dbReference type="Proteomes" id="UP001065549"/>
    </source>
</evidence>
<sequence>MDFTEFGISALVSLVQLLNAELPILATFSGIATSPNPTHLKNALSPIICKVDGYVTLLRLMQLPNADVPISVTPSGIVT</sequence>
<gene>
    <name evidence="1" type="ORF">OBO34_19675</name>
</gene>
<evidence type="ECO:0000313" key="1">
    <source>
        <dbReference type="EMBL" id="MCU7380535.1"/>
    </source>
</evidence>
<accession>A0A9J6QYG9</accession>